<evidence type="ECO:0000313" key="1">
    <source>
        <dbReference type="EMBL" id="KAK4024247.1"/>
    </source>
</evidence>
<accession>A0ABR0AGJ9</accession>
<proteinExistence type="predicted"/>
<comment type="caution">
    <text evidence="1">The sequence shown here is derived from an EMBL/GenBank/DDBJ whole genome shotgun (WGS) entry which is preliminary data.</text>
</comment>
<sequence>MKVKSKFFDMDCKPYTRLVMKELFYDSALNREELQQTAEPLERIQNSWVEKSSCCQARMATYVSSCFRWPAEYDGYDRRQQLSSGRSFRSCLERNREKTDSGCRLDSTASLTALLVDWLLDWLLVIKNDRRISLPEQQSSNIQSIHHQKCSWSSGTTTDGYCAVIPGHPIYPTQAAVAKTADAMLHNIQKWDILQGVRDEECTY</sequence>
<reference evidence="1 2" key="1">
    <citation type="journal article" date="2023" name="Nucleic Acids Res.">
        <title>The hologenome of Daphnia magna reveals possible DNA methylation and microbiome-mediated evolution of the host genome.</title>
        <authorList>
            <person name="Chaturvedi A."/>
            <person name="Li X."/>
            <person name="Dhandapani V."/>
            <person name="Marshall H."/>
            <person name="Kissane S."/>
            <person name="Cuenca-Cambronero M."/>
            <person name="Asole G."/>
            <person name="Calvet F."/>
            <person name="Ruiz-Romero M."/>
            <person name="Marangio P."/>
            <person name="Guigo R."/>
            <person name="Rago D."/>
            <person name="Mirbahai L."/>
            <person name="Eastwood N."/>
            <person name="Colbourne J.K."/>
            <person name="Zhou J."/>
            <person name="Mallon E."/>
            <person name="Orsini L."/>
        </authorList>
    </citation>
    <scope>NUCLEOTIDE SEQUENCE [LARGE SCALE GENOMIC DNA]</scope>
    <source>
        <strain evidence="1">LRV0_1</strain>
    </source>
</reference>
<dbReference type="Proteomes" id="UP001234178">
    <property type="component" value="Unassembled WGS sequence"/>
</dbReference>
<gene>
    <name evidence="1" type="ORF">OUZ56_009632</name>
</gene>
<evidence type="ECO:0000313" key="2">
    <source>
        <dbReference type="Proteomes" id="UP001234178"/>
    </source>
</evidence>
<organism evidence="1 2">
    <name type="scientific">Daphnia magna</name>
    <dbReference type="NCBI Taxonomy" id="35525"/>
    <lineage>
        <taxon>Eukaryota</taxon>
        <taxon>Metazoa</taxon>
        <taxon>Ecdysozoa</taxon>
        <taxon>Arthropoda</taxon>
        <taxon>Crustacea</taxon>
        <taxon>Branchiopoda</taxon>
        <taxon>Diplostraca</taxon>
        <taxon>Cladocera</taxon>
        <taxon>Anomopoda</taxon>
        <taxon>Daphniidae</taxon>
        <taxon>Daphnia</taxon>
    </lineage>
</organism>
<protein>
    <submittedName>
        <fullName evidence="1">Uncharacterized protein</fullName>
    </submittedName>
</protein>
<dbReference type="EMBL" id="JAOYFB010000037">
    <property type="protein sequence ID" value="KAK4024247.1"/>
    <property type="molecule type" value="Genomic_DNA"/>
</dbReference>
<name>A0ABR0AGJ9_9CRUS</name>
<keyword evidence="2" id="KW-1185">Reference proteome</keyword>